<dbReference type="AlphaFoldDB" id="T1GGL5"/>
<dbReference type="SUPFAM" id="SSF57716">
    <property type="entry name" value="Glucocorticoid receptor-like (DNA-binding domain)"/>
    <property type="match status" value="1"/>
</dbReference>
<dbReference type="Gene3D" id="3.40.1800.20">
    <property type="match status" value="1"/>
</dbReference>
<evidence type="ECO:0000259" key="2">
    <source>
        <dbReference type="PROSITE" id="PS51915"/>
    </source>
</evidence>
<feature type="binding site" evidence="1">
    <location>
        <position position="63"/>
    </location>
    <ligand>
        <name>Zn(2+)</name>
        <dbReference type="ChEBI" id="CHEBI:29105"/>
    </ligand>
</feature>
<keyword evidence="1" id="KW-0862">Zinc</keyword>
<name>T1GGL5_MEGSC</name>
<evidence type="ECO:0000313" key="4">
    <source>
        <dbReference type="Proteomes" id="UP000015102"/>
    </source>
</evidence>
<dbReference type="EnsemblMetazoa" id="MESCA002538-RA">
    <property type="protein sequence ID" value="MESCA002538-PA"/>
    <property type="gene ID" value="MESCA002538"/>
</dbReference>
<dbReference type="EMBL" id="CAQQ02045615">
    <property type="status" value="NOT_ANNOTATED_CDS"/>
    <property type="molecule type" value="Genomic_DNA"/>
</dbReference>
<keyword evidence="4" id="KW-1185">Reference proteome</keyword>
<feature type="domain" description="ZAD" evidence="2">
    <location>
        <begin position="12"/>
        <end position="87"/>
    </location>
</feature>
<dbReference type="PANTHER" id="PTHR39942:SF1">
    <property type="entry name" value="BCDNA.LD26519-RELATED"/>
    <property type="match status" value="1"/>
</dbReference>
<accession>T1GGL5</accession>
<dbReference type="OMA" id="CSEMHRV"/>
<dbReference type="HOGENOM" id="CLU_143042_0_0_1"/>
<evidence type="ECO:0000313" key="3">
    <source>
        <dbReference type="EnsemblMetazoa" id="MESCA002538-PA"/>
    </source>
</evidence>
<feature type="binding site" evidence="1">
    <location>
        <position position="60"/>
    </location>
    <ligand>
        <name>Zn(2+)</name>
        <dbReference type="ChEBI" id="CHEBI:29105"/>
    </ligand>
</feature>
<organism evidence="3 4">
    <name type="scientific">Megaselia scalaris</name>
    <name type="common">Humpbacked fly</name>
    <name type="synonym">Phora scalaris</name>
    <dbReference type="NCBI Taxonomy" id="36166"/>
    <lineage>
        <taxon>Eukaryota</taxon>
        <taxon>Metazoa</taxon>
        <taxon>Ecdysozoa</taxon>
        <taxon>Arthropoda</taxon>
        <taxon>Hexapoda</taxon>
        <taxon>Insecta</taxon>
        <taxon>Pterygota</taxon>
        <taxon>Neoptera</taxon>
        <taxon>Endopterygota</taxon>
        <taxon>Diptera</taxon>
        <taxon>Brachycera</taxon>
        <taxon>Muscomorpha</taxon>
        <taxon>Platypezoidea</taxon>
        <taxon>Phoridae</taxon>
        <taxon>Megaseliini</taxon>
        <taxon>Megaselia</taxon>
    </lineage>
</organism>
<proteinExistence type="predicted"/>
<feature type="binding site" evidence="1">
    <location>
        <position position="14"/>
    </location>
    <ligand>
        <name>Zn(2+)</name>
        <dbReference type="ChEBI" id="CHEBI:29105"/>
    </ligand>
</feature>
<protein>
    <recommendedName>
        <fullName evidence="2">ZAD domain-containing protein</fullName>
    </recommendedName>
</protein>
<dbReference type="InterPro" id="IPR012934">
    <property type="entry name" value="Znf_AD"/>
</dbReference>
<keyword evidence="1" id="KW-0479">Metal-binding</keyword>
<reference evidence="4" key="1">
    <citation type="submission" date="2013-02" db="EMBL/GenBank/DDBJ databases">
        <authorList>
            <person name="Hughes D."/>
        </authorList>
    </citation>
    <scope>NUCLEOTIDE SEQUENCE</scope>
    <source>
        <strain>Durham</strain>
        <strain evidence="4">NC isolate 2 -- Noor lab</strain>
    </source>
</reference>
<dbReference type="GO" id="GO:0008270">
    <property type="term" value="F:zinc ion binding"/>
    <property type="evidence" value="ECO:0007669"/>
    <property type="project" value="UniProtKB-UniRule"/>
</dbReference>
<dbReference type="Pfam" id="PF07776">
    <property type="entry name" value="zf-AD"/>
    <property type="match status" value="1"/>
</dbReference>
<dbReference type="SMART" id="SM00868">
    <property type="entry name" value="zf-AD"/>
    <property type="match status" value="1"/>
</dbReference>
<dbReference type="GO" id="GO:0005634">
    <property type="term" value="C:nucleus"/>
    <property type="evidence" value="ECO:0007669"/>
    <property type="project" value="InterPro"/>
</dbReference>
<dbReference type="PROSITE" id="PS51915">
    <property type="entry name" value="ZAD"/>
    <property type="match status" value="1"/>
</dbReference>
<sequence length="93" mass="10554">MGSLDKACISGFLCRLCSEMHRIVIHIYGEQGQKHGLVEKINGYLPITISPTDPLPKTICGGCLKRVQQHYELLQRVARLREHNIELKEVCIL</sequence>
<reference evidence="3" key="2">
    <citation type="submission" date="2015-06" db="UniProtKB">
        <authorList>
            <consortium name="EnsemblMetazoa"/>
        </authorList>
    </citation>
    <scope>IDENTIFICATION</scope>
</reference>
<feature type="binding site" evidence="1">
    <location>
        <position position="17"/>
    </location>
    <ligand>
        <name>Zn(2+)</name>
        <dbReference type="ChEBI" id="CHEBI:29105"/>
    </ligand>
</feature>
<evidence type="ECO:0000256" key="1">
    <source>
        <dbReference type="PROSITE-ProRule" id="PRU01263"/>
    </source>
</evidence>
<dbReference type="PANTHER" id="PTHR39942">
    <property type="entry name" value="BCDNA.LD26519-RELATED"/>
    <property type="match status" value="1"/>
</dbReference>
<keyword evidence="1" id="KW-0863">Zinc-finger</keyword>
<dbReference type="Proteomes" id="UP000015102">
    <property type="component" value="Unassembled WGS sequence"/>
</dbReference>